<reference evidence="9" key="1">
    <citation type="submission" date="2022-09" db="EMBL/GenBank/DDBJ databases">
        <authorList>
            <person name="Cesa-Luna C."/>
            <person name="Girard L."/>
            <person name="Lood C."/>
            <person name="Hofte M."/>
            <person name="De Mot R."/>
        </authorList>
    </citation>
    <scope>NUCLEOTIDE SEQUENCE</scope>
    <source>
        <strain evidence="9">B1M3-32</strain>
    </source>
</reference>
<evidence type="ECO:0000256" key="3">
    <source>
        <dbReference type="ARBA" id="ARBA00022519"/>
    </source>
</evidence>
<sequence>MKNPATLVNSLMLVLLLGATGSLRDALATLLMFTAVIGAYGVSMRPLRLRLTPQSLLLASVILATTLSSCFAILLQRWSLPWQQSVELYIGLLALQCVVLEHNGFFRQALSARLKRCVQFAGLLVLLALLRESIGHGSIGRHLSEHWQGLVLFSAGLPLATITAGGFILLGLLLAACQAWTRPTAPSKESPHP</sequence>
<evidence type="ECO:0000256" key="7">
    <source>
        <dbReference type="ARBA" id="ARBA00023136"/>
    </source>
</evidence>
<keyword evidence="4 8" id="KW-0812">Transmembrane</keyword>
<dbReference type="GO" id="GO:0016020">
    <property type="term" value="C:membrane"/>
    <property type="evidence" value="ECO:0007669"/>
    <property type="project" value="InterPro"/>
</dbReference>
<dbReference type="RefSeq" id="WP_301621997.1">
    <property type="nucleotide sequence ID" value="NZ_JAOSKY010000005.1"/>
</dbReference>
<organism evidence="9 10">
    <name type="scientific">Pseudomonas koreensis</name>
    <dbReference type="NCBI Taxonomy" id="198620"/>
    <lineage>
        <taxon>Bacteria</taxon>
        <taxon>Pseudomonadati</taxon>
        <taxon>Pseudomonadota</taxon>
        <taxon>Gammaproteobacteria</taxon>
        <taxon>Pseudomonadales</taxon>
        <taxon>Pseudomonadaceae</taxon>
        <taxon>Pseudomonas</taxon>
    </lineage>
</organism>
<keyword evidence="2" id="KW-0813">Transport</keyword>
<protein>
    <submittedName>
        <fullName evidence="9">NADH:quinone oxidoreductase</fullName>
    </submittedName>
</protein>
<dbReference type="AlphaFoldDB" id="A0A9X3BCT0"/>
<dbReference type="Proteomes" id="UP001139955">
    <property type="component" value="Unassembled WGS sequence"/>
</dbReference>
<evidence type="ECO:0000256" key="8">
    <source>
        <dbReference type="SAM" id="Phobius"/>
    </source>
</evidence>
<keyword evidence="3" id="KW-1003">Cell membrane</keyword>
<dbReference type="EMBL" id="JAOSKY010000005">
    <property type="protein sequence ID" value="MCU7248508.1"/>
    <property type="molecule type" value="Genomic_DNA"/>
</dbReference>
<evidence type="ECO:0000256" key="4">
    <source>
        <dbReference type="ARBA" id="ARBA00022692"/>
    </source>
</evidence>
<keyword evidence="6 8" id="KW-1133">Transmembrane helix</keyword>
<evidence type="ECO:0000256" key="6">
    <source>
        <dbReference type="ARBA" id="ARBA00022989"/>
    </source>
</evidence>
<evidence type="ECO:0000313" key="9">
    <source>
        <dbReference type="EMBL" id="MCU7248508.1"/>
    </source>
</evidence>
<accession>A0A9X3BCT0</accession>
<keyword evidence="3" id="KW-0997">Cell inner membrane</keyword>
<comment type="subcellular location">
    <subcellularLocation>
        <location evidence="1">Endomembrane system</location>
        <topology evidence="1">Multi-pass membrane protein</topology>
    </subcellularLocation>
</comment>
<keyword evidence="10" id="KW-1185">Reference proteome</keyword>
<keyword evidence="5" id="KW-1278">Translocase</keyword>
<comment type="caution">
    <text evidence="9">The sequence shown here is derived from an EMBL/GenBank/DDBJ whole genome shotgun (WGS) entry which is preliminary data.</text>
</comment>
<evidence type="ECO:0000256" key="1">
    <source>
        <dbReference type="ARBA" id="ARBA00004127"/>
    </source>
</evidence>
<feature type="transmembrane region" description="Helical" evidence="8">
    <location>
        <begin position="118"/>
        <end position="139"/>
    </location>
</feature>
<evidence type="ECO:0000256" key="2">
    <source>
        <dbReference type="ARBA" id="ARBA00022448"/>
    </source>
</evidence>
<evidence type="ECO:0000313" key="10">
    <source>
        <dbReference type="Proteomes" id="UP001139955"/>
    </source>
</evidence>
<feature type="transmembrane region" description="Helical" evidence="8">
    <location>
        <begin position="151"/>
        <end position="175"/>
    </location>
</feature>
<name>A0A9X3BCT0_9PSED</name>
<reference evidence="9" key="2">
    <citation type="journal article" date="2023" name="mSystems">
        <title>Charting the Lipopeptidome of Nonpathogenic Pseudomonas.</title>
        <authorList>
            <person name="Cesa-Luna C."/>
            <person name="Geudens N."/>
            <person name="Girard L."/>
            <person name="De Roo V."/>
            <person name="Maklad H.R."/>
            <person name="Martins J.C."/>
            <person name="Hofte M."/>
            <person name="De Mot R."/>
        </authorList>
    </citation>
    <scope>NUCLEOTIDE SEQUENCE</scope>
    <source>
        <strain evidence="9">B1M3-32</strain>
    </source>
</reference>
<keyword evidence="7 8" id="KW-0472">Membrane</keyword>
<evidence type="ECO:0000256" key="5">
    <source>
        <dbReference type="ARBA" id="ARBA00022967"/>
    </source>
</evidence>
<gene>
    <name evidence="9" type="ORF">OC940_11910</name>
</gene>
<feature type="transmembrane region" description="Helical" evidence="8">
    <location>
        <begin position="88"/>
        <end position="106"/>
    </location>
</feature>
<feature type="transmembrane region" description="Helical" evidence="8">
    <location>
        <begin position="56"/>
        <end position="76"/>
    </location>
</feature>
<dbReference type="PIRSF" id="PIRSF006102">
    <property type="entry name" value="NQR_DE"/>
    <property type="match status" value="1"/>
</dbReference>
<dbReference type="GO" id="GO:0012505">
    <property type="term" value="C:endomembrane system"/>
    <property type="evidence" value="ECO:0007669"/>
    <property type="project" value="UniProtKB-SubCell"/>
</dbReference>
<feature type="transmembrane region" description="Helical" evidence="8">
    <location>
        <begin position="26"/>
        <end position="44"/>
    </location>
</feature>
<dbReference type="InterPro" id="IPR003667">
    <property type="entry name" value="NqrDE/RnfAE"/>
</dbReference>
<dbReference type="Pfam" id="PF02508">
    <property type="entry name" value="Rnf-Nqr"/>
    <property type="match status" value="1"/>
</dbReference>
<proteinExistence type="predicted"/>